<dbReference type="AlphaFoldDB" id="A0A3D9SD34"/>
<gene>
    <name evidence="1" type="ORF">A8990_10387</name>
</gene>
<name>A0A3D9SD34_9BACL</name>
<protein>
    <recommendedName>
        <fullName evidence="3">DUF4440 domain-containing protein</fullName>
    </recommendedName>
</protein>
<sequence length="159" mass="18307">MKLLLGAVIVLVVWLSWRNFSGLFGSGDDEQAQAAVEQFYEYEQQGDYGSAWELFHPEMQQRFNKAEYIQNRAHILMQDFGVNTFDVHIGSPTRIADWKMSADAAPIPLVYEFHVEESFHSEYGNFTINQPCFAAYESGKWKVLWSYEQTHAGSSQNTH</sequence>
<organism evidence="1 2">
    <name type="scientific">Paenibacillus taihuensis</name>
    <dbReference type="NCBI Taxonomy" id="1156355"/>
    <lineage>
        <taxon>Bacteria</taxon>
        <taxon>Bacillati</taxon>
        <taxon>Bacillota</taxon>
        <taxon>Bacilli</taxon>
        <taxon>Bacillales</taxon>
        <taxon>Paenibacillaceae</taxon>
        <taxon>Paenibacillus</taxon>
    </lineage>
</organism>
<keyword evidence="2" id="KW-1185">Reference proteome</keyword>
<dbReference type="SUPFAM" id="SSF54427">
    <property type="entry name" value="NTF2-like"/>
    <property type="match status" value="1"/>
</dbReference>
<dbReference type="Gene3D" id="3.10.450.100">
    <property type="entry name" value="NTF2-like, domain 1"/>
    <property type="match status" value="1"/>
</dbReference>
<reference evidence="1 2" key="1">
    <citation type="submission" date="2018-08" db="EMBL/GenBank/DDBJ databases">
        <title>Genomic Encyclopedia of Type Strains, Phase III (KMG-III): the genomes of soil and plant-associated and newly described type strains.</title>
        <authorList>
            <person name="Whitman W."/>
        </authorList>
    </citation>
    <scope>NUCLEOTIDE SEQUENCE [LARGE SCALE GENOMIC DNA]</scope>
    <source>
        <strain evidence="1 2">CGMCC 1.10966</strain>
    </source>
</reference>
<evidence type="ECO:0008006" key="3">
    <source>
        <dbReference type="Google" id="ProtNLM"/>
    </source>
</evidence>
<comment type="caution">
    <text evidence="1">The sequence shown here is derived from an EMBL/GenBank/DDBJ whole genome shotgun (WGS) entry which is preliminary data.</text>
</comment>
<dbReference type="EMBL" id="QTTN01000003">
    <property type="protein sequence ID" value="REE92789.1"/>
    <property type="molecule type" value="Genomic_DNA"/>
</dbReference>
<proteinExistence type="predicted"/>
<dbReference type="Proteomes" id="UP000256304">
    <property type="component" value="Unassembled WGS sequence"/>
</dbReference>
<evidence type="ECO:0000313" key="1">
    <source>
        <dbReference type="EMBL" id="REE92789.1"/>
    </source>
</evidence>
<accession>A0A3D9SD34</accession>
<dbReference type="InterPro" id="IPR032710">
    <property type="entry name" value="NTF2-like_dom_sf"/>
</dbReference>
<evidence type="ECO:0000313" key="2">
    <source>
        <dbReference type="Proteomes" id="UP000256304"/>
    </source>
</evidence>